<gene>
    <name evidence="1" type="ORF">Fot_53292</name>
</gene>
<keyword evidence="2" id="KW-1185">Reference proteome</keyword>
<sequence length="159" mass="18066">MATAAGADVSSNGDCFTNILENSNDEKNNDKDSFFDLVFQLPYCNPNIEIPQVLFLKRKISCHKTNSKLLSPIALSRTTQKFKVFIMGLKKSSKCDKIEINNENRKCDSVNCKVEEVSISSNFARDKSLISKLLEKKSMMNLRFTFRQSNLQRLLCPSI</sequence>
<organism evidence="1 2">
    <name type="scientific">Forsythia ovata</name>
    <dbReference type="NCBI Taxonomy" id="205694"/>
    <lineage>
        <taxon>Eukaryota</taxon>
        <taxon>Viridiplantae</taxon>
        <taxon>Streptophyta</taxon>
        <taxon>Embryophyta</taxon>
        <taxon>Tracheophyta</taxon>
        <taxon>Spermatophyta</taxon>
        <taxon>Magnoliopsida</taxon>
        <taxon>eudicotyledons</taxon>
        <taxon>Gunneridae</taxon>
        <taxon>Pentapetalae</taxon>
        <taxon>asterids</taxon>
        <taxon>lamiids</taxon>
        <taxon>Lamiales</taxon>
        <taxon>Oleaceae</taxon>
        <taxon>Forsythieae</taxon>
        <taxon>Forsythia</taxon>
    </lineage>
</organism>
<reference evidence="2" key="1">
    <citation type="submission" date="2024-07" db="EMBL/GenBank/DDBJ databases">
        <title>Two chromosome-level genome assemblies of Korean endemic species Abeliophyllum distichum and Forsythia ovata (Oleaceae).</title>
        <authorList>
            <person name="Jang H."/>
        </authorList>
    </citation>
    <scope>NUCLEOTIDE SEQUENCE [LARGE SCALE GENOMIC DNA]</scope>
</reference>
<dbReference type="EMBL" id="JBFOLJ010000019">
    <property type="protein sequence ID" value="KAL2463636.1"/>
    <property type="molecule type" value="Genomic_DNA"/>
</dbReference>
<dbReference type="AlphaFoldDB" id="A0ABD1PIA1"/>
<dbReference type="GO" id="GO:0016301">
    <property type="term" value="F:kinase activity"/>
    <property type="evidence" value="ECO:0007669"/>
    <property type="project" value="UniProtKB-KW"/>
</dbReference>
<evidence type="ECO:0000313" key="1">
    <source>
        <dbReference type="EMBL" id="KAL2463636.1"/>
    </source>
</evidence>
<comment type="caution">
    <text evidence="1">The sequence shown here is derived from an EMBL/GenBank/DDBJ whole genome shotgun (WGS) entry which is preliminary data.</text>
</comment>
<dbReference type="Proteomes" id="UP001604277">
    <property type="component" value="Unassembled WGS sequence"/>
</dbReference>
<protein>
    <submittedName>
        <fullName evidence="1">Membrane-associated kinase regulator 2</fullName>
    </submittedName>
</protein>
<name>A0ABD1PIA1_9LAMI</name>
<keyword evidence="1" id="KW-0418">Kinase</keyword>
<accession>A0ABD1PIA1</accession>
<evidence type="ECO:0000313" key="2">
    <source>
        <dbReference type="Proteomes" id="UP001604277"/>
    </source>
</evidence>
<proteinExistence type="predicted"/>
<keyword evidence="1" id="KW-0808">Transferase</keyword>